<dbReference type="AlphaFoldDB" id="A0A8J8NAI9"/>
<accession>A0A8J8NAI9</accession>
<reference evidence="1" key="1">
    <citation type="submission" date="2019-06" db="EMBL/GenBank/DDBJ databases">
        <authorList>
            <person name="Zheng W."/>
        </authorList>
    </citation>
    <scope>NUCLEOTIDE SEQUENCE</scope>
    <source>
        <strain evidence="1">QDHG01</strain>
    </source>
</reference>
<dbReference type="EMBL" id="RRYP01029896">
    <property type="protein sequence ID" value="TNV71371.1"/>
    <property type="molecule type" value="Genomic_DNA"/>
</dbReference>
<evidence type="ECO:0000313" key="1">
    <source>
        <dbReference type="EMBL" id="TNV71371.1"/>
    </source>
</evidence>
<sequence length="101" mass="11420">MNAEHSTDTPALSLQPFNTVYFQASSEQLLLSALLSSMTLMTYKTCPLSFDLVQLVGFRCSRKVLVTLGFFEQVLQKSQKVNELTTGGIEGFENFNFWIRD</sequence>
<proteinExistence type="predicted"/>
<protein>
    <submittedName>
        <fullName evidence="1">Uncharacterized protein</fullName>
    </submittedName>
</protein>
<name>A0A8J8NAI9_HALGN</name>
<gene>
    <name evidence="1" type="ORF">FGO68_gene5126</name>
</gene>
<organism evidence="1 2">
    <name type="scientific">Halteria grandinella</name>
    <dbReference type="NCBI Taxonomy" id="5974"/>
    <lineage>
        <taxon>Eukaryota</taxon>
        <taxon>Sar</taxon>
        <taxon>Alveolata</taxon>
        <taxon>Ciliophora</taxon>
        <taxon>Intramacronucleata</taxon>
        <taxon>Spirotrichea</taxon>
        <taxon>Stichotrichia</taxon>
        <taxon>Sporadotrichida</taxon>
        <taxon>Halteriidae</taxon>
        <taxon>Halteria</taxon>
    </lineage>
</organism>
<evidence type="ECO:0000313" key="2">
    <source>
        <dbReference type="Proteomes" id="UP000785679"/>
    </source>
</evidence>
<dbReference type="Proteomes" id="UP000785679">
    <property type="component" value="Unassembled WGS sequence"/>
</dbReference>
<comment type="caution">
    <text evidence="1">The sequence shown here is derived from an EMBL/GenBank/DDBJ whole genome shotgun (WGS) entry which is preliminary data.</text>
</comment>
<keyword evidence="2" id="KW-1185">Reference proteome</keyword>